<evidence type="ECO:0000256" key="3">
    <source>
        <dbReference type="ARBA" id="ARBA00023015"/>
    </source>
</evidence>
<dbReference type="GO" id="GO:0009653">
    <property type="term" value="P:anatomical structure morphogenesis"/>
    <property type="evidence" value="ECO:0007669"/>
    <property type="project" value="UniProtKB-ARBA"/>
</dbReference>
<feature type="domain" description="HTH myb-type" evidence="10">
    <location>
        <begin position="81"/>
        <end position="135"/>
    </location>
</feature>
<keyword evidence="12" id="KW-1185">Reference proteome</keyword>
<evidence type="ECO:0000256" key="1">
    <source>
        <dbReference type="ARBA" id="ARBA00004123"/>
    </source>
</evidence>
<dbReference type="Gene3D" id="1.10.10.60">
    <property type="entry name" value="Homeodomain-like"/>
    <property type="match status" value="2"/>
</dbReference>
<keyword evidence="6" id="KW-0804">Transcription</keyword>
<feature type="region of interest" description="Disordered" evidence="8">
    <location>
        <begin position="446"/>
        <end position="465"/>
    </location>
</feature>
<evidence type="ECO:0000256" key="4">
    <source>
        <dbReference type="ARBA" id="ARBA00023125"/>
    </source>
</evidence>
<dbReference type="PROSITE" id="PS50090">
    <property type="entry name" value="MYB_LIKE"/>
    <property type="match status" value="2"/>
</dbReference>
<keyword evidence="7" id="KW-0539">Nucleus</keyword>
<dbReference type="Pfam" id="PF00249">
    <property type="entry name" value="Myb_DNA-binding"/>
    <property type="match status" value="2"/>
</dbReference>
<dbReference type="GO" id="GO:0003677">
    <property type="term" value="F:DNA binding"/>
    <property type="evidence" value="ECO:0007669"/>
    <property type="project" value="UniProtKB-KW"/>
</dbReference>
<evidence type="ECO:0000313" key="12">
    <source>
        <dbReference type="Proteomes" id="UP000188354"/>
    </source>
</evidence>
<dbReference type="SMART" id="SM00717">
    <property type="entry name" value="SANT"/>
    <property type="match status" value="2"/>
</dbReference>
<evidence type="ECO:0000256" key="8">
    <source>
        <dbReference type="SAM" id="MobiDB-lite"/>
    </source>
</evidence>
<dbReference type="PANTHER" id="PTHR47995:SF18">
    <property type="entry name" value="TRANSCRIPTION FACTOR MYB65"/>
    <property type="match status" value="1"/>
</dbReference>
<dbReference type="FunFam" id="1.10.10.60:FF:000001">
    <property type="entry name" value="MYB-related transcription factor"/>
    <property type="match status" value="1"/>
</dbReference>
<dbReference type="PANTHER" id="PTHR47995">
    <property type="entry name" value="TRANSCRIPTION FACTOR MYB33-RELATED"/>
    <property type="match status" value="1"/>
</dbReference>
<dbReference type="PROSITE" id="PS51294">
    <property type="entry name" value="HTH_MYB"/>
    <property type="match status" value="2"/>
</dbReference>
<dbReference type="InterPro" id="IPR017930">
    <property type="entry name" value="Myb_dom"/>
</dbReference>
<comment type="subcellular location">
    <subcellularLocation>
        <location evidence="1">Nucleus</location>
    </subcellularLocation>
</comment>
<organism evidence="11 12">
    <name type="scientific">Lupinus angustifolius</name>
    <name type="common">Narrow-leaved blue lupine</name>
    <dbReference type="NCBI Taxonomy" id="3871"/>
    <lineage>
        <taxon>Eukaryota</taxon>
        <taxon>Viridiplantae</taxon>
        <taxon>Streptophyta</taxon>
        <taxon>Embryophyta</taxon>
        <taxon>Tracheophyta</taxon>
        <taxon>Spermatophyta</taxon>
        <taxon>Magnoliopsida</taxon>
        <taxon>eudicotyledons</taxon>
        <taxon>Gunneridae</taxon>
        <taxon>Pentapetalae</taxon>
        <taxon>rosids</taxon>
        <taxon>fabids</taxon>
        <taxon>Fabales</taxon>
        <taxon>Fabaceae</taxon>
        <taxon>Papilionoideae</taxon>
        <taxon>50 kb inversion clade</taxon>
        <taxon>genistoids sensu lato</taxon>
        <taxon>core genistoids</taxon>
        <taxon>Genisteae</taxon>
        <taxon>Lupinus</taxon>
    </lineage>
</organism>
<dbReference type="Proteomes" id="UP000188354">
    <property type="component" value="Chromosome LG04"/>
</dbReference>
<keyword evidence="3" id="KW-0805">Transcription regulation</keyword>
<evidence type="ECO:0000259" key="10">
    <source>
        <dbReference type="PROSITE" id="PS51294"/>
    </source>
</evidence>
<reference evidence="11 12" key="1">
    <citation type="journal article" date="2017" name="Plant Biotechnol. J.">
        <title>A comprehensive draft genome sequence for lupin (Lupinus angustifolius), an emerging health food: insights into plant-microbe interactions and legume evolution.</title>
        <authorList>
            <person name="Hane J.K."/>
            <person name="Ming Y."/>
            <person name="Kamphuis L.G."/>
            <person name="Nelson M.N."/>
            <person name="Garg G."/>
            <person name="Atkins C.A."/>
            <person name="Bayer P.E."/>
            <person name="Bravo A."/>
            <person name="Bringans S."/>
            <person name="Cannon S."/>
            <person name="Edwards D."/>
            <person name="Foley R."/>
            <person name="Gao L.L."/>
            <person name="Harrison M.J."/>
            <person name="Huang W."/>
            <person name="Hurgobin B."/>
            <person name="Li S."/>
            <person name="Liu C.W."/>
            <person name="McGrath A."/>
            <person name="Morahan G."/>
            <person name="Murray J."/>
            <person name="Weller J."/>
            <person name="Jian J."/>
            <person name="Singh K.B."/>
        </authorList>
    </citation>
    <scope>NUCLEOTIDE SEQUENCE [LARGE SCALE GENOMIC DNA]</scope>
    <source>
        <strain evidence="12">cv. Tanjil</strain>
        <tissue evidence="11">Whole plant</tissue>
    </source>
</reference>
<dbReference type="Gramene" id="OIW12964">
    <property type="protein sequence ID" value="OIW12964"/>
    <property type="gene ID" value="TanjilG_15413"/>
</dbReference>
<keyword evidence="2" id="KW-0677">Repeat</keyword>
<dbReference type="STRING" id="3871.A0A4P1RLR4"/>
<dbReference type="CDD" id="cd00167">
    <property type="entry name" value="SANT"/>
    <property type="match status" value="2"/>
</dbReference>
<proteinExistence type="predicted"/>
<sequence>MSSMPSGGDSRKMSKGRRSSLSVEEASEGLLMKGPWTAAEDAILEEYVRKHGEGNWNAVQKHSGLARCGKSCRLRWANHLRPDLRKGAFSAEEEDRIIELHARMGNKWARMAAELPGRTDNEIKNYWNTRIKRRLRSGLPIYPADICLRVLNNNQESLDVGTLKNESGQHDDASQTDNFDIPELEFQNYEIHRGLPYAPAIFDIPENLFQQSSDSSHSYNAMSSTHPRKRLRESDELYNNSFDGYISSTVPLFDQYGNYTSKIVSDHPRFSSPYDLLLDTGQFHGYNFPGSHAALNGNTSSSMPITEAMKLELPSLQYLEDQQGSWGMPASPLPSLESVDTFIQSPPTDPSWTDPLSPRSSGLLEAIIWESKKNLRDSNNNSLTQTPENCVSNEAFKNLTLNPRMTECDEQWELNSPLGQSAASVLTDYTPINLCSMDGPQSIETTQNHDTNHRSVPQFPPAYSSRNNKRLRKIDLTRPDALFEFGLFENSTEYSKDQNVLRNALDALLGDDFQG</sequence>
<dbReference type="KEGG" id="lang:109346307"/>
<feature type="domain" description="HTH myb-type" evidence="10">
    <location>
        <begin position="33"/>
        <end position="80"/>
    </location>
</feature>
<evidence type="ECO:0000256" key="2">
    <source>
        <dbReference type="ARBA" id="ARBA00022737"/>
    </source>
</evidence>
<dbReference type="FunFam" id="1.10.10.60:FF:000119">
    <property type="entry name" value="Transcription factor GAMYB"/>
    <property type="match status" value="1"/>
</dbReference>
<evidence type="ECO:0000256" key="5">
    <source>
        <dbReference type="ARBA" id="ARBA00023159"/>
    </source>
</evidence>
<feature type="domain" description="Myb-like" evidence="9">
    <location>
        <begin position="33"/>
        <end position="80"/>
    </location>
</feature>
<keyword evidence="4" id="KW-0238">DNA-binding</keyword>
<dbReference type="EMBL" id="CM007364">
    <property type="protein sequence ID" value="OIW12964.1"/>
    <property type="molecule type" value="Genomic_DNA"/>
</dbReference>
<accession>A0A4P1RLR4</accession>
<feature type="region of interest" description="Disordered" evidence="8">
    <location>
        <begin position="1"/>
        <end position="26"/>
    </location>
</feature>
<dbReference type="InterPro" id="IPR001005">
    <property type="entry name" value="SANT/Myb"/>
</dbReference>
<dbReference type="GO" id="GO:0005634">
    <property type="term" value="C:nucleus"/>
    <property type="evidence" value="ECO:0007669"/>
    <property type="project" value="UniProtKB-SubCell"/>
</dbReference>
<dbReference type="GO" id="GO:0040008">
    <property type="term" value="P:regulation of growth"/>
    <property type="evidence" value="ECO:0007669"/>
    <property type="project" value="UniProtKB-ARBA"/>
</dbReference>
<evidence type="ECO:0000256" key="7">
    <source>
        <dbReference type="ARBA" id="ARBA00023242"/>
    </source>
</evidence>
<name>A0A4P1RLR4_LUPAN</name>
<protein>
    <recommendedName>
        <fullName evidence="13">Transcription factor GAMYB-like</fullName>
    </recommendedName>
</protein>
<evidence type="ECO:0000259" key="9">
    <source>
        <dbReference type="PROSITE" id="PS50090"/>
    </source>
</evidence>
<evidence type="ECO:0008006" key="13">
    <source>
        <dbReference type="Google" id="ProtNLM"/>
    </source>
</evidence>
<dbReference type="GO" id="GO:0048235">
    <property type="term" value="P:pollen sperm cell differentiation"/>
    <property type="evidence" value="ECO:0007669"/>
    <property type="project" value="UniProtKB-ARBA"/>
</dbReference>
<gene>
    <name evidence="11" type="ORF">TanjilG_15413</name>
</gene>
<dbReference type="InterPro" id="IPR009057">
    <property type="entry name" value="Homeodomain-like_sf"/>
</dbReference>
<evidence type="ECO:0000256" key="6">
    <source>
        <dbReference type="ARBA" id="ARBA00023163"/>
    </source>
</evidence>
<keyword evidence="5" id="KW-0010">Activator</keyword>
<dbReference type="AlphaFoldDB" id="A0A4P1RLR4"/>
<dbReference type="OrthoDB" id="2143914at2759"/>
<evidence type="ECO:0000313" key="11">
    <source>
        <dbReference type="EMBL" id="OIW12964.1"/>
    </source>
</evidence>
<feature type="domain" description="Myb-like" evidence="9">
    <location>
        <begin position="81"/>
        <end position="131"/>
    </location>
</feature>
<dbReference type="GO" id="GO:0045893">
    <property type="term" value="P:positive regulation of DNA-templated transcription"/>
    <property type="evidence" value="ECO:0007669"/>
    <property type="project" value="UniProtKB-ARBA"/>
</dbReference>
<dbReference type="SUPFAM" id="SSF46689">
    <property type="entry name" value="Homeodomain-like"/>
    <property type="match status" value="1"/>
</dbReference>